<evidence type="ECO:0000313" key="2">
    <source>
        <dbReference type="EMBL" id="VDP46281.1"/>
    </source>
</evidence>
<dbReference type="SUPFAM" id="SSF55486">
    <property type="entry name" value="Metalloproteases ('zincins'), catalytic domain"/>
    <property type="match status" value="1"/>
</dbReference>
<dbReference type="AlphaFoldDB" id="A0A183P306"/>
<protein>
    <submittedName>
        <fullName evidence="2">Uncharacterized protein</fullName>
    </submittedName>
</protein>
<dbReference type="PANTHER" id="PTHR11533">
    <property type="entry name" value="PROTEASE M1 ZINC METALLOPROTEASE"/>
    <property type="match status" value="1"/>
</dbReference>
<dbReference type="InterPro" id="IPR024571">
    <property type="entry name" value="ERAP1-like_C_dom"/>
</dbReference>
<keyword evidence="3" id="KW-1185">Reference proteome</keyword>
<dbReference type="GO" id="GO:0008270">
    <property type="term" value="F:zinc ion binding"/>
    <property type="evidence" value="ECO:0007669"/>
    <property type="project" value="InterPro"/>
</dbReference>
<dbReference type="EMBL" id="UZAL01029151">
    <property type="protein sequence ID" value="VDP46281.1"/>
    <property type="molecule type" value="Genomic_DNA"/>
</dbReference>
<reference evidence="2 3" key="1">
    <citation type="submission" date="2018-11" db="EMBL/GenBank/DDBJ databases">
        <authorList>
            <consortium name="Pathogen Informatics"/>
        </authorList>
    </citation>
    <scope>NUCLEOTIDE SEQUENCE [LARGE SCALE GENOMIC DNA]</scope>
    <source>
        <strain>Denwood</strain>
        <strain evidence="3">Zambia</strain>
    </source>
</reference>
<dbReference type="InterPro" id="IPR050344">
    <property type="entry name" value="Peptidase_M1_aminopeptidases"/>
</dbReference>
<evidence type="ECO:0000256" key="1">
    <source>
        <dbReference type="ARBA" id="ARBA00010136"/>
    </source>
</evidence>
<organism evidence="2 3">
    <name type="scientific">Schistosoma mattheei</name>
    <dbReference type="NCBI Taxonomy" id="31246"/>
    <lineage>
        <taxon>Eukaryota</taxon>
        <taxon>Metazoa</taxon>
        <taxon>Spiralia</taxon>
        <taxon>Lophotrochozoa</taxon>
        <taxon>Platyhelminthes</taxon>
        <taxon>Trematoda</taxon>
        <taxon>Digenea</taxon>
        <taxon>Strigeidida</taxon>
        <taxon>Schistosomatoidea</taxon>
        <taxon>Schistosomatidae</taxon>
        <taxon>Schistosoma</taxon>
    </lineage>
</organism>
<dbReference type="Pfam" id="PF01433">
    <property type="entry name" value="Peptidase_M1"/>
    <property type="match status" value="1"/>
</dbReference>
<dbReference type="Proteomes" id="UP000269396">
    <property type="component" value="Unassembled WGS sequence"/>
</dbReference>
<dbReference type="Gene3D" id="1.25.50.20">
    <property type="match status" value="2"/>
</dbReference>
<dbReference type="STRING" id="31246.A0A183P306"/>
<dbReference type="GO" id="GO:0070006">
    <property type="term" value="F:metalloaminopeptidase activity"/>
    <property type="evidence" value="ECO:0007669"/>
    <property type="project" value="TreeGrafter"/>
</dbReference>
<dbReference type="PANTHER" id="PTHR11533:SF294">
    <property type="entry name" value="THYROTROPIN-RELEASING HORMONE-DEGRADING ECTOENZYME"/>
    <property type="match status" value="1"/>
</dbReference>
<dbReference type="Pfam" id="PF11838">
    <property type="entry name" value="ERAP1_C"/>
    <property type="match status" value="1"/>
</dbReference>
<dbReference type="GO" id="GO:0042277">
    <property type="term" value="F:peptide binding"/>
    <property type="evidence" value="ECO:0007669"/>
    <property type="project" value="TreeGrafter"/>
</dbReference>
<proteinExistence type="inferred from homology"/>
<dbReference type="GO" id="GO:0005615">
    <property type="term" value="C:extracellular space"/>
    <property type="evidence" value="ECO:0007669"/>
    <property type="project" value="TreeGrafter"/>
</dbReference>
<dbReference type="Gene3D" id="1.10.390.10">
    <property type="entry name" value="Neutral Protease Domain 2"/>
    <property type="match status" value="1"/>
</dbReference>
<gene>
    <name evidence="2" type="ORF">SMTD_LOCUS8743</name>
</gene>
<comment type="similarity">
    <text evidence="1">Belongs to the peptidase M1 family.</text>
</comment>
<evidence type="ECO:0000313" key="3">
    <source>
        <dbReference type="Proteomes" id="UP000269396"/>
    </source>
</evidence>
<dbReference type="GO" id="GO:0006508">
    <property type="term" value="P:proteolysis"/>
    <property type="evidence" value="ECO:0007669"/>
    <property type="project" value="TreeGrafter"/>
</dbReference>
<name>A0A183P306_9TREM</name>
<dbReference type="InterPro" id="IPR027268">
    <property type="entry name" value="Peptidase_M4/M1_CTD_sf"/>
</dbReference>
<dbReference type="GO" id="GO:0043171">
    <property type="term" value="P:peptide catabolic process"/>
    <property type="evidence" value="ECO:0007669"/>
    <property type="project" value="TreeGrafter"/>
</dbReference>
<accession>A0A183P306</accession>
<dbReference type="GO" id="GO:0016020">
    <property type="term" value="C:membrane"/>
    <property type="evidence" value="ECO:0007669"/>
    <property type="project" value="TreeGrafter"/>
</dbReference>
<sequence length="250" mass="28889">MIAIPNSSITAMENWGLITYDENVMLWDAENGSVNTLIDVTFTVSHKLAHQDELFILDELMLALDIDTSMESRPVVYPANTTTQIKSMFDLITYDKAIPVFSRAQILNDLFSLANRHIVPYTLFLNATKYLNREDEFIVWITASRALLYINNVLALNENYEDFQAYLRTLIDNRIRSANWSFVGRGQDLPKMIRSPLRFITYCTAIRHGGHEEWKFLESQLTLNDSVNEEDNENKMLALTCSRDTEIMKE</sequence>
<dbReference type="InterPro" id="IPR014782">
    <property type="entry name" value="Peptidase_M1_dom"/>
</dbReference>
<dbReference type="GO" id="GO:0005737">
    <property type="term" value="C:cytoplasm"/>
    <property type="evidence" value="ECO:0007669"/>
    <property type="project" value="TreeGrafter"/>
</dbReference>